<protein>
    <recommendedName>
        <fullName evidence="3">F-box domain-containing protein</fullName>
    </recommendedName>
</protein>
<accession>A0A9P3G4Z8</accession>
<dbReference type="AlphaFoldDB" id="A0A9P3G4Z8"/>
<evidence type="ECO:0000313" key="1">
    <source>
        <dbReference type="EMBL" id="GJE87950.1"/>
    </source>
</evidence>
<evidence type="ECO:0008006" key="3">
    <source>
        <dbReference type="Google" id="ProtNLM"/>
    </source>
</evidence>
<sequence length="580" mass="65237">MANLDELTALVALAWPTAGTDSDREDQTSDEDACRSACDAELADIRNIHDKVAAAAIRLRLERNKHVAVNTLPVELLRQIFCCAGEHGLLYKTNFAIIATCARWRAVALEEPLMWTHLPLCNLKDEALEFYLDHTRTQYTQHPCTATIRRYWPKSLDNGDLVDCVETLRAFFPCVQDFDNGEWEYNKLCTRGFRRLEIHIKEAHFMNILSEWLFFSGHEVHYMTVSGGRFRWDCRAYQDLLELDLTARALENHEMASQEGSLLQVFRGSPQLQKLRFRLYDVEQPDFDPEDDPGLSEKIQSEHIPMDHLRSLILDLPVAFATHILQSISLPYDTMTLFDLTVRSPGPADALGDVLRSMPPAALFSELQELRVYDRLQHGLGLRGTGARAHSGSPYIVVLAAKDLVSASSHDPRSLGFPALSAHIPEMPHLVDVIFQVPNRISAVHPLSLTEESTRAMVSFVPGRTPRLRRVGFDGCQPVLLDALRERLTEAFGTSAAALSPPVHIEDIVVFNGTRKRLKDTIPAENLHGLAPLCRLLAEHGSPLRSLKIKCKMVDSRGLSVVEFLEQISEVGIPELRHLQ</sequence>
<reference evidence="1 2" key="1">
    <citation type="submission" date="2021-08" db="EMBL/GenBank/DDBJ databases">
        <title>Draft Genome Sequence of Phanerochaete sordida strain YK-624.</title>
        <authorList>
            <person name="Mori T."/>
            <person name="Dohra H."/>
            <person name="Suzuki T."/>
            <person name="Kawagishi H."/>
            <person name="Hirai H."/>
        </authorList>
    </citation>
    <scope>NUCLEOTIDE SEQUENCE [LARGE SCALE GENOMIC DNA]</scope>
    <source>
        <strain evidence="1 2">YK-624</strain>
    </source>
</reference>
<evidence type="ECO:0000313" key="2">
    <source>
        <dbReference type="Proteomes" id="UP000703269"/>
    </source>
</evidence>
<dbReference type="EMBL" id="BPQB01000008">
    <property type="protein sequence ID" value="GJE87950.1"/>
    <property type="molecule type" value="Genomic_DNA"/>
</dbReference>
<keyword evidence="2" id="KW-1185">Reference proteome</keyword>
<name>A0A9P3G4Z8_9APHY</name>
<gene>
    <name evidence="1" type="ORF">PsYK624_040330</name>
</gene>
<dbReference type="Proteomes" id="UP000703269">
    <property type="component" value="Unassembled WGS sequence"/>
</dbReference>
<comment type="caution">
    <text evidence="1">The sequence shown here is derived from an EMBL/GenBank/DDBJ whole genome shotgun (WGS) entry which is preliminary data.</text>
</comment>
<proteinExistence type="predicted"/>
<dbReference type="OrthoDB" id="2753001at2759"/>
<organism evidence="1 2">
    <name type="scientific">Phanerochaete sordida</name>
    <dbReference type="NCBI Taxonomy" id="48140"/>
    <lineage>
        <taxon>Eukaryota</taxon>
        <taxon>Fungi</taxon>
        <taxon>Dikarya</taxon>
        <taxon>Basidiomycota</taxon>
        <taxon>Agaricomycotina</taxon>
        <taxon>Agaricomycetes</taxon>
        <taxon>Polyporales</taxon>
        <taxon>Phanerochaetaceae</taxon>
        <taxon>Phanerochaete</taxon>
    </lineage>
</organism>